<sequence length="114" mass="12967">MAKSEGQKQSLKHEKRLAKAVGGQRNVASGAFWFRKGDVRSQDLLIEHKWTGKKSFTLKSDVLEKITTEALLDSRTPVLGISLNDVNYVVMDENDFLTIREYLLECLEEHTGEK</sequence>
<reference evidence="1" key="1">
    <citation type="submission" date="2020-04" db="EMBL/GenBank/DDBJ databases">
        <authorList>
            <person name="Chiriac C."/>
            <person name="Salcher M."/>
            <person name="Ghai R."/>
            <person name="Kavagutti S V."/>
        </authorList>
    </citation>
    <scope>NUCLEOTIDE SEQUENCE</scope>
</reference>
<evidence type="ECO:0000313" key="2">
    <source>
        <dbReference type="EMBL" id="CAB5219678.1"/>
    </source>
</evidence>
<organism evidence="1">
    <name type="scientific">uncultured Caudovirales phage</name>
    <dbReference type="NCBI Taxonomy" id="2100421"/>
    <lineage>
        <taxon>Viruses</taxon>
        <taxon>Duplodnaviria</taxon>
        <taxon>Heunggongvirae</taxon>
        <taxon>Uroviricota</taxon>
        <taxon>Caudoviricetes</taxon>
        <taxon>Peduoviridae</taxon>
        <taxon>Maltschvirus</taxon>
        <taxon>Maltschvirus maltsch</taxon>
    </lineage>
</organism>
<name>A0A6J5LAV6_9CAUD</name>
<protein>
    <submittedName>
        <fullName evidence="1">Uncharacterized protein</fullName>
    </submittedName>
</protein>
<evidence type="ECO:0000313" key="1">
    <source>
        <dbReference type="EMBL" id="CAB4128939.1"/>
    </source>
</evidence>
<accession>A0A6J5LAV6</accession>
<dbReference type="EMBL" id="LR798275">
    <property type="protein sequence ID" value="CAB5219678.1"/>
    <property type="molecule type" value="Genomic_DNA"/>
</dbReference>
<gene>
    <name evidence="1" type="ORF">UFOVP113_122</name>
    <name evidence="2" type="ORF">UFOVP225_109</name>
</gene>
<proteinExistence type="predicted"/>
<dbReference type="EMBL" id="LR796231">
    <property type="protein sequence ID" value="CAB4128939.1"/>
    <property type="molecule type" value="Genomic_DNA"/>
</dbReference>